<dbReference type="EMBL" id="KR029588">
    <property type="protein sequence ID" value="AKH47044.1"/>
    <property type="molecule type" value="Genomic_DNA"/>
</dbReference>
<sequence>MLFVKLCTLLLLRVFEHLYQQSLVLSQEDQQIVQLLVGQKLFVLVHQQDWPSGRK</sequence>
<name>A0A0F7L399_9VIRU</name>
<organism evidence="1">
    <name type="scientific">uncultured marine virus</name>
    <dbReference type="NCBI Taxonomy" id="186617"/>
    <lineage>
        <taxon>Viruses</taxon>
        <taxon>environmental samples</taxon>
    </lineage>
</organism>
<reference evidence="1" key="2">
    <citation type="submission" date="2015-03" db="EMBL/GenBank/DDBJ databases">
        <authorList>
            <person name="Chow C.-E.T."/>
            <person name="Winget D.M."/>
            <person name="White R.A.III."/>
            <person name="Hallam S.J."/>
            <person name="Suttle C.A."/>
        </authorList>
    </citation>
    <scope>NUCLEOTIDE SEQUENCE</scope>
    <source>
        <strain evidence="1">Anoxic2_4</strain>
    </source>
</reference>
<accession>A0A0F7L399</accession>
<reference evidence="1" key="1">
    <citation type="journal article" date="2015" name="Front. Microbiol.">
        <title>Combining genomic sequencing methods to explore viral diversity and reveal potential virus-host interactions.</title>
        <authorList>
            <person name="Chow C.E."/>
            <person name="Winget D.M."/>
            <person name="White R.A.III."/>
            <person name="Hallam S.J."/>
            <person name="Suttle C.A."/>
        </authorList>
    </citation>
    <scope>NUCLEOTIDE SEQUENCE</scope>
    <source>
        <strain evidence="1">Anoxic2_4</strain>
    </source>
</reference>
<protein>
    <submittedName>
        <fullName evidence="1">Uncharacterized protein</fullName>
    </submittedName>
</protein>
<proteinExistence type="predicted"/>
<evidence type="ECO:0000313" key="1">
    <source>
        <dbReference type="EMBL" id="AKH47044.1"/>
    </source>
</evidence>